<dbReference type="OrthoDB" id="690994at2759"/>
<sequence length="140" mass="15772">MQGILKMGNCMERCAPKTTEKERAEKGLKLGEGEGEGVLKEVRIVLTNEEIEWFMEQMGEKQRGSKLHELVAELAERGRREEGEREEGNRWQPVLESIMEVPESQSFGSPPPTPPVPPPPPPATRNLAFSLIKLRLRPMA</sequence>
<evidence type="ECO:0000313" key="3">
    <source>
        <dbReference type="Proteomes" id="UP000639772"/>
    </source>
</evidence>
<comment type="caution">
    <text evidence="2">The sequence shown here is derived from an EMBL/GenBank/DDBJ whole genome shotgun (WGS) entry which is preliminary data.</text>
</comment>
<proteinExistence type="predicted"/>
<organism evidence="2 3">
    <name type="scientific">Vanilla planifolia</name>
    <name type="common">Vanilla</name>
    <dbReference type="NCBI Taxonomy" id="51239"/>
    <lineage>
        <taxon>Eukaryota</taxon>
        <taxon>Viridiplantae</taxon>
        <taxon>Streptophyta</taxon>
        <taxon>Embryophyta</taxon>
        <taxon>Tracheophyta</taxon>
        <taxon>Spermatophyta</taxon>
        <taxon>Magnoliopsida</taxon>
        <taxon>Liliopsida</taxon>
        <taxon>Asparagales</taxon>
        <taxon>Orchidaceae</taxon>
        <taxon>Vanilloideae</taxon>
        <taxon>Vanilleae</taxon>
        <taxon>Vanilla</taxon>
    </lineage>
</organism>
<name>A0A835VH55_VANPL</name>
<dbReference type="Proteomes" id="UP000639772">
    <property type="component" value="Chromosome 1"/>
</dbReference>
<reference evidence="2 3" key="1">
    <citation type="journal article" date="2020" name="Nat. Food">
        <title>A phased Vanilla planifolia genome enables genetic improvement of flavour and production.</title>
        <authorList>
            <person name="Hasing T."/>
            <person name="Tang H."/>
            <person name="Brym M."/>
            <person name="Khazi F."/>
            <person name="Huang T."/>
            <person name="Chambers A.H."/>
        </authorList>
    </citation>
    <scope>NUCLEOTIDE SEQUENCE [LARGE SCALE GENOMIC DNA]</scope>
    <source>
        <tissue evidence="2">Leaf</tissue>
    </source>
</reference>
<feature type="compositionally biased region" description="Basic and acidic residues" evidence="1">
    <location>
        <begin position="76"/>
        <end position="89"/>
    </location>
</feature>
<dbReference type="PANTHER" id="PTHR35704">
    <property type="entry name" value="OS02G0254600 PROTEIN"/>
    <property type="match status" value="1"/>
</dbReference>
<dbReference type="PANTHER" id="PTHR35704:SF1">
    <property type="entry name" value="OS02G0254600 PROTEIN"/>
    <property type="match status" value="1"/>
</dbReference>
<accession>A0A835VH55</accession>
<dbReference type="EMBL" id="JADCNM010000001">
    <property type="protein sequence ID" value="KAG0500484.1"/>
    <property type="molecule type" value="Genomic_DNA"/>
</dbReference>
<dbReference type="AlphaFoldDB" id="A0A835VH55"/>
<gene>
    <name evidence="2" type="ORF">HPP92_000556</name>
</gene>
<feature type="region of interest" description="Disordered" evidence="1">
    <location>
        <begin position="76"/>
        <end position="125"/>
    </location>
</feature>
<protein>
    <submittedName>
        <fullName evidence="2">Uncharacterized protein</fullName>
    </submittedName>
</protein>
<evidence type="ECO:0000313" key="2">
    <source>
        <dbReference type="EMBL" id="KAG0500484.1"/>
    </source>
</evidence>
<feature type="compositionally biased region" description="Pro residues" evidence="1">
    <location>
        <begin position="109"/>
        <end position="123"/>
    </location>
</feature>
<evidence type="ECO:0000256" key="1">
    <source>
        <dbReference type="SAM" id="MobiDB-lite"/>
    </source>
</evidence>